<dbReference type="EMBL" id="CP090039">
    <property type="protein sequence ID" value="UPL02608.1"/>
    <property type="molecule type" value="Genomic_DNA"/>
</dbReference>
<dbReference type="Proteomes" id="UP000830768">
    <property type="component" value="Chromosome 11"/>
</dbReference>
<reference evidence="1" key="1">
    <citation type="submission" date="2021-11" db="EMBL/GenBank/DDBJ databases">
        <title>Fusarium solani-melongenae Genome sequencing and assembly.</title>
        <authorList>
            <person name="Xie S."/>
            <person name="Huang L."/>
            <person name="Zhang X."/>
        </authorList>
    </citation>
    <scope>NUCLEOTIDE SEQUENCE</scope>
    <source>
        <strain evidence="1">CRI 24-3</strain>
    </source>
</reference>
<evidence type="ECO:0000313" key="1">
    <source>
        <dbReference type="EMBL" id="UPL02608.1"/>
    </source>
</evidence>
<protein>
    <submittedName>
        <fullName evidence="1">Uncharacterized protein</fullName>
    </submittedName>
</protein>
<gene>
    <name evidence="1" type="ORF">LCI18_013542</name>
</gene>
<name>A0ACD3ZNB6_FUSSC</name>
<evidence type="ECO:0000313" key="2">
    <source>
        <dbReference type="Proteomes" id="UP000830768"/>
    </source>
</evidence>
<keyword evidence="2" id="KW-1185">Reference proteome</keyword>
<organism evidence="1 2">
    <name type="scientific">Fusarium solani subsp. cucurbitae</name>
    <name type="common">Neocosmosporum cucurbitae</name>
    <dbReference type="NCBI Taxonomy" id="2747967"/>
    <lineage>
        <taxon>Eukaryota</taxon>
        <taxon>Fungi</taxon>
        <taxon>Dikarya</taxon>
        <taxon>Ascomycota</taxon>
        <taxon>Pezizomycotina</taxon>
        <taxon>Sordariomycetes</taxon>
        <taxon>Hypocreomycetidae</taxon>
        <taxon>Hypocreales</taxon>
        <taxon>Nectriaceae</taxon>
        <taxon>Fusarium</taxon>
        <taxon>Fusarium solani species complex</taxon>
    </lineage>
</organism>
<accession>A0ACD3ZNB6</accession>
<proteinExistence type="predicted"/>
<sequence>MRLESASLAGLLAIAKAQSISIDGVLFAYQTATITECFPMGGSGLEPTPGLSIGGNAPIIHRPAVTGQPIIVEVDAPRCNSCGCDACAHTKVYTLTCDAFCETGLCKQAYIVVETYSGMTAKPTLAATDLPFGFTCDVQTCTMCGPEPITATITYPLTERLYINKMPAPTGVPGAKNPAAYSPSQEDGSGFHYESDYASGADSTGVGSNSGSDSGGSSPDGGSDSNANPNSGYSDSGSNADSHSQPESDPGSGSSPSSNDTSHYGSNSDAHANANSDSDYKAGSNSHPDAGSQPGSQSGWQPEPGAGNNAESNTKQNTGSDSASNHSPECMCPLELILRCNSANSSQVPPSDDRPVYVSSASKSIVILTLGFTSLLRRPTRGSKSTFHASMGIRNHNPPTLVERAVINLEVPTDGSGRVLSHQEDELQSGHDEHDLKLGLLQIGAKVQELLVVASFGSVIFHVLRSELVCGDGVPLGLLVSGWTFAQGKCPAAGFLPLYQHYNTWYKRQNTGYSFELRDSNLRKSMYARPSLISDANTWSFTAHAATATLQDAMRGLHNDALVYLSATHPQEPPFPGHLMWAELMRFEVETKVPVVRVLCEPQGMLDLSADNLTMKFPNISAYDAYWLGRPPPMQRSPFPAPKVDLADILEPVQRHLFARGILHNQKALLSDDIFSQNRSTLIIPVDMKEHSESALGLAMFFGTAWNRTDVDDNLLPSNSVACSVDARWANAKTVMEMTANTQLDHEYTLGRARNLVETDLLFSHLIGYYRWKPPPMPVVRMSPSWYDLLAPVLPDAQSSAAAGLPWMPASGSKQTALEAVLSMTYKPVDSGQTEFEGLLATTLADGLSRCGLIPNHNGSRFLEAWQFGAWDTENEDQARTMIRKGNPVESFPEPSILKSGNITRMEMKATYKGYVMSATGWFDYLSIAALLFHAIIALLHTILVVYHGKTSGAWDTILELVTLT</sequence>